<dbReference type="STRING" id="997353.HMPREF9144_0503"/>
<sequence>MQKAIKSKYPLSALYHYCLLLAALWFAANNTMAYALFIVR</sequence>
<evidence type="ECO:0000313" key="1">
    <source>
        <dbReference type="EMBL" id="EGQ21501.1"/>
    </source>
</evidence>
<dbReference type="HOGENOM" id="CLU_3294452_0_0_10"/>
<accession>F9DFR3</accession>
<proteinExistence type="predicted"/>
<protein>
    <submittedName>
        <fullName evidence="1">Uncharacterized protein</fullName>
    </submittedName>
</protein>
<name>F9DFR3_9BACT</name>
<organism evidence="1 2">
    <name type="scientific">Prevotella pallens ATCC 700821</name>
    <dbReference type="NCBI Taxonomy" id="997353"/>
    <lineage>
        <taxon>Bacteria</taxon>
        <taxon>Pseudomonadati</taxon>
        <taxon>Bacteroidota</taxon>
        <taxon>Bacteroidia</taxon>
        <taxon>Bacteroidales</taxon>
        <taxon>Prevotellaceae</taxon>
        <taxon>Prevotella</taxon>
    </lineage>
</organism>
<gene>
    <name evidence="1" type="ORF">HMPREF9144_0503</name>
</gene>
<dbReference type="Proteomes" id="UP000004123">
    <property type="component" value="Unassembled WGS sequence"/>
</dbReference>
<reference evidence="1 2" key="1">
    <citation type="submission" date="2011-04" db="EMBL/GenBank/DDBJ databases">
        <authorList>
            <person name="Muzny D."/>
            <person name="Qin X."/>
            <person name="Deng J."/>
            <person name="Jiang H."/>
            <person name="Liu Y."/>
            <person name="Qu J."/>
            <person name="Song X.-Z."/>
            <person name="Zhang L."/>
            <person name="Thornton R."/>
            <person name="Coyle M."/>
            <person name="Francisco L."/>
            <person name="Jackson L."/>
            <person name="Javaid M."/>
            <person name="Korchina V."/>
            <person name="Kovar C."/>
            <person name="Mata R."/>
            <person name="Mathew T."/>
            <person name="Ngo R."/>
            <person name="Nguyen L."/>
            <person name="Nguyen N."/>
            <person name="Okwuonu G."/>
            <person name="Ongeri F."/>
            <person name="Pham C."/>
            <person name="Simmons D."/>
            <person name="Wilczek-Boney K."/>
            <person name="Hale W."/>
            <person name="Jakkamsetti A."/>
            <person name="Pham P."/>
            <person name="Ruth R."/>
            <person name="San Lucas F."/>
            <person name="Warren J."/>
            <person name="Zhang J."/>
            <person name="Zhao Z."/>
            <person name="Zhou C."/>
            <person name="Zhu D."/>
            <person name="Lee S."/>
            <person name="Bess C."/>
            <person name="Blankenburg K."/>
            <person name="Forbes L."/>
            <person name="Fu Q."/>
            <person name="Gubbala S."/>
            <person name="Hirani K."/>
            <person name="Jayaseelan J.C."/>
            <person name="Lara F."/>
            <person name="Munidasa M."/>
            <person name="Palculict T."/>
            <person name="Patil S."/>
            <person name="Pu L.-L."/>
            <person name="Saada N."/>
            <person name="Tang L."/>
            <person name="Weissenberger G."/>
            <person name="Zhu Y."/>
            <person name="Hemphill L."/>
            <person name="Shang Y."/>
            <person name="Youmans B."/>
            <person name="Ayvaz T."/>
            <person name="Ross M."/>
            <person name="Santibanez J."/>
            <person name="Aqrawi P."/>
            <person name="Gross S."/>
            <person name="Joshi V."/>
            <person name="Fowler G."/>
            <person name="Nazareth L."/>
            <person name="Reid J."/>
            <person name="Worley K."/>
            <person name="Petrosino J."/>
            <person name="Highlander S."/>
            <person name="Gibbs R."/>
        </authorList>
    </citation>
    <scope>NUCLEOTIDE SEQUENCE [LARGE SCALE GENOMIC DNA]</scope>
    <source>
        <strain evidence="1 2">ATCC 700821</strain>
    </source>
</reference>
<comment type="caution">
    <text evidence="1">The sequence shown here is derived from an EMBL/GenBank/DDBJ whole genome shotgun (WGS) entry which is preliminary data.</text>
</comment>
<dbReference type="EMBL" id="AFPY01000019">
    <property type="protein sequence ID" value="EGQ21501.1"/>
    <property type="molecule type" value="Genomic_DNA"/>
</dbReference>
<evidence type="ECO:0000313" key="2">
    <source>
        <dbReference type="Proteomes" id="UP000004123"/>
    </source>
</evidence>
<dbReference type="AlphaFoldDB" id="F9DFR3"/>